<dbReference type="InterPro" id="IPR010182">
    <property type="entry name" value="ArgE/DapE"/>
</dbReference>
<comment type="cofactor">
    <cofactor evidence="2">
        <name>Zn(2+)</name>
        <dbReference type="ChEBI" id="CHEBI:29105"/>
    </cofactor>
</comment>
<dbReference type="PANTHER" id="PTHR43808:SF25">
    <property type="entry name" value="PEPTIDASE M20 DIMERISATION DOMAIN-CONTAINING PROTEIN"/>
    <property type="match status" value="1"/>
</dbReference>
<dbReference type="SUPFAM" id="SSF55031">
    <property type="entry name" value="Bacterial exopeptidase dimerisation domain"/>
    <property type="match status" value="1"/>
</dbReference>
<evidence type="ECO:0000256" key="6">
    <source>
        <dbReference type="ARBA" id="ARBA00022833"/>
    </source>
</evidence>
<dbReference type="GO" id="GO:0008777">
    <property type="term" value="F:acetylornithine deacetylase activity"/>
    <property type="evidence" value="ECO:0007669"/>
    <property type="project" value="UniProtKB-EC"/>
</dbReference>
<dbReference type="Gene3D" id="3.30.70.360">
    <property type="match status" value="1"/>
</dbReference>
<evidence type="ECO:0000256" key="2">
    <source>
        <dbReference type="ARBA" id="ARBA00001947"/>
    </source>
</evidence>
<accession>A0A063Y3C0</accession>
<dbReference type="Pfam" id="PF01546">
    <property type="entry name" value="Peptidase_M20"/>
    <property type="match status" value="1"/>
</dbReference>
<dbReference type="Proteomes" id="UP000027318">
    <property type="component" value="Unassembled WGS sequence"/>
</dbReference>
<evidence type="ECO:0000256" key="7">
    <source>
        <dbReference type="ARBA" id="ARBA00023285"/>
    </source>
</evidence>
<organism evidence="9 10">
    <name type="scientific">Nitrincola lacisaponensis</name>
    <dbReference type="NCBI Taxonomy" id="267850"/>
    <lineage>
        <taxon>Bacteria</taxon>
        <taxon>Pseudomonadati</taxon>
        <taxon>Pseudomonadota</taxon>
        <taxon>Gammaproteobacteria</taxon>
        <taxon>Oceanospirillales</taxon>
        <taxon>Oceanospirillaceae</taxon>
        <taxon>Nitrincola</taxon>
    </lineage>
</organism>
<evidence type="ECO:0000256" key="5">
    <source>
        <dbReference type="ARBA" id="ARBA00022801"/>
    </source>
</evidence>
<sequence length="423" mass="46711">MLPAHETAILQSCDAVFADVLDFTQSMVKQYSVLNQEQGVLDVVERQLRELQLPVTRVAMKHAALCDHPLYAPVPWNHEDKYNLVSQMNPGARGQSLVFNGHLDVVSADPADMWTRPPHEPWIQDGWLYGRGAGDMQSGVAAMIYAVHAVQRAGYKITSPITLQAVVEEECSGNGALSCLQQGYGGDFVLIPEPFGPQIYAGQVGVLWFKLTVKGKPVHVLDTAAGENAIEKLQRYIPALKRLEDELNTHYKAPPYDAISRPFNLNIGRIQGGNWPSSVPSHAEMEGRIGFPPGMSVNEIMQKVHDAVESVDVKKSAAAHAKPLLRFHGFRSEGHLVDLQHGGIGLLADCHRSLTLESPDQYLSTCTTDLRAFHFYSRTAGTCYGPVARNIHGVDECVDIESIRHTLKAYALFISRWCTLEPL</sequence>
<dbReference type="PATRIC" id="fig|267850.7.peg.2069"/>
<dbReference type="SUPFAM" id="SSF53187">
    <property type="entry name" value="Zn-dependent exopeptidases"/>
    <property type="match status" value="1"/>
</dbReference>
<dbReference type="InterPro" id="IPR036264">
    <property type="entry name" value="Bact_exopeptidase_dim_dom"/>
</dbReference>
<name>A0A063Y3C0_9GAMM</name>
<evidence type="ECO:0000259" key="8">
    <source>
        <dbReference type="Pfam" id="PF07687"/>
    </source>
</evidence>
<dbReference type="STRING" id="267850.ADINL_2101"/>
<evidence type="ECO:0000313" key="9">
    <source>
        <dbReference type="EMBL" id="KDE38972.1"/>
    </source>
</evidence>
<dbReference type="OrthoDB" id="3665926at2"/>
<dbReference type="InterPro" id="IPR050072">
    <property type="entry name" value="Peptidase_M20A"/>
</dbReference>
<dbReference type="NCBIfam" id="NF005306">
    <property type="entry name" value="PRK06837.1"/>
    <property type="match status" value="1"/>
</dbReference>
<dbReference type="RefSeq" id="WP_036547513.1">
    <property type="nucleotide sequence ID" value="NZ_JMSZ01000032.1"/>
</dbReference>
<dbReference type="Pfam" id="PF07687">
    <property type="entry name" value="M20_dimer"/>
    <property type="match status" value="1"/>
</dbReference>
<evidence type="ECO:0000313" key="10">
    <source>
        <dbReference type="Proteomes" id="UP000027318"/>
    </source>
</evidence>
<proteinExistence type="inferred from homology"/>
<comment type="cofactor">
    <cofactor evidence="1">
        <name>Co(2+)</name>
        <dbReference type="ChEBI" id="CHEBI:48828"/>
    </cofactor>
</comment>
<dbReference type="InterPro" id="IPR002933">
    <property type="entry name" value="Peptidase_M20"/>
</dbReference>
<keyword evidence="5 9" id="KW-0378">Hydrolase</keyword>
<comment type="similarity">
    <text evidence="3">Belongs to the peptidase M20A family.</text>
</comment>
<keyword evidence="6" id="KW-0862">Zinc</keyword>
<evidence type="ECO:0000256" key="3">
    <source>
        <dbReference type="ARBA" id="ARBA00006247"/>
    </source>
</evidence>
<keyword evidence="7" id="KW-0170">Cobalt</keyword>
<dbReference type="PANTHER" id="PTHR43808">
    <property type="entry name" value="ACETYLORNITHINE DEACETYLASE"/>
    <property type="match status" value="1"/>
</dbReference>
<feature type="domain" description="Peptidase M20 dimerisation" evidence="8">
    <location>
        <begin position="202"/>
        <end position="313"/>
    </location>
</feature>
<reference evidence="9 10" key="1">
    <citation type="journal article" date="2005" name="Int. J. Syst. Evol. Microbiol.">
        <title>Nitrincola lacisaponensis gen. nov., sp. nov., a novel alkaliphilic bacterium isolated from an alkaline, saline lake.</title>
        <authorList>
            <person name="Dimitriu P.A."/>
            <person name="Shukla S.K."/>
            <person name="Conradt J."/>
            <person name="Marquez M.C."/>
            <person name="Ventosa A."/>
            <person name="Maglia A."/>
            <person name="Peyton B.M."/>
            <person name="Pinkart H.C."/>
            <person name="Mormile M.R."/>
        </authorList>
    </citation>
    <scope>NUCLEOTIDE SEQUENCE [LARGE SCALE GENOMIC DNA]</scope>
    <source>
        <strain evidence="9 10">4CA</strain>
    </source>
</reference>
<dbReference type="InterPro" id="IPR011650">
    <property type="entry name" value="Peptidase_M20_dimer"/>
</dbReference>
<evidence type="ECO:0000256" key="4">
    <source>
        <dbReference type="ARBA" id="ARBA00022723"/>
    </source>
</evidence>
<comment type="caution">
    <text evidence="9">The sequence shown here is derived from an EMBL/GenBank/DDBJ whole genome shotgun (WGS) entry which is preliminary data.</text>
</comment>
<protein>
    <submittedName>
        <fullName evidence="9">Acetylornithine deacetylase</fullName>
        <ecNumber evidence="9">3.5.1.16</ecNumber>
    </submittedName>
</protein>
<dbReference type="EC" id="3.5.1.16" evidence="9"/>
<keyword evidence="4" id="KW-0479">Metal-binding</keyword>
<dbReference type="GO" id="GO:0046872">
    <property type="term" value="F:metal ion binding"/>
    <property type="evidence" value="ECO:0007669"/>
    <property type="project" value="UniProtKB-KW"/>
</dbReference>
<keyword evidence="10" id="KW-1185">Reference proteome</keyword>
<dbReference type="EMBL" id="JMSZ01000032">
    <property type="protein sequence ID" value="KDE38972.1"/>
    <property type="molecule type" value="Genomic_DNA"/>
</dbReference>
<dbReference type="AlphaFoldDB" id="A0A063Y3C0"/>
<gene>
    <name evidence="9" type="ORF">ADINL_2101</name>
</gene>
<dbReference type="NCBIfam" id="TIGR01910">
    <property type="entry name" value="DapE-ArgE"/>
    <property type="match status" value="1"/>
</dbReference>
<dbReference type="Gene3D" id="3.40.630.10">
    <property type="entry name" value="Zn peptidases"/>
    <property type="match status" value="1"/>
</dbReference>
<evidence type="ECO:0000256" key="1">
    <source>
        <dbReference type="ARBA" id="ARBA00001941"/>
    </source>
</evidence>